<dbReference type="RefSeq" id="WP_165908693.1">
    <property type="nucleotide sequence ID" value="NZ_CP110416.1"/>
</dbReference>
<proteinExistence type="predicted"/>
<evidence type="ECO:0000313" key="2">
    <source>
        <dbReference type="Proteomes" id="UP000294772"/>
    </source>
</evidence>
<protein>
    <submittedName>
        <fullName evidence="1">Uncharacterized protein</fullName>
    </submittedName>
</protein>
<reference evidence="1 2" key="1">
    <citation type="submission" date="2019-03" db="EMBL/GenBank/DDBJ databases">
        <title>Genomic Encyclopedia of Type Strains, Phase IV (KMG-IV): sequencing the most valuable type-strain genomes for metagenomic binning, comparative biology and taxonomic classification.</title>
        <authorList>
            <person name="Goeker M."/>
        </authorList>
    </citation>
    <scope>NUCLEOTIDE SEQUENCE [LARGE SCALE GENOMIC DNA]</scope>
    <source>
        <strain evidence="1 2">DSM 15264</strain>
    </source>
</reference>
<organism evidence="1 2">
    <name type="scientific">Caldimonas thermodepolymerans</name>
    <dbReference type="NCBI Taxonomy" id="215580"/>
    <lineage>
        <taxon>Bacteria</taxon>
        <taxon>Pseudomonadati</taxon>
        <taxon>Pseudomonadota</taxon>
        <taxon>Betaproteobacteria</taxon>
        <taxon>Burkholderiales</taxon>
        <taxon>Sphaerotilaceae</taxon>
        <taxon>Caldimonas</taxon>
    </lineage>
</organism>
<evidence type="ECO:0000313" key="1">
    <source>
        <dbReference type="EMBL" id="TCP06586.1"/>
    </source>
</evidence>
<accession>A0AA46HVI3</accession>
<dbReference type="AlphaFoldDB" id="A0AA46HVI3"/>
<comment type="caution">
    <text evidence="1">The sequence shown here is derived from an EMBL/GenBank/DDBJ whole genome shotgun (WGS) entry which is preliminary data.</text>
</comment>
<name>A0AA46HVI3_9BURK</name>
<dbReference type="EMBL" id="SLXF01000006">
    <property type="protein sequence ID" value="TCP06586.1"/>
    <property type="molecule type" value="Genomic_DNA"/>
</dbReference>
<dbReference type="Proteomes" id="UP000294772">
    <property type="component" value="Unassembled WGS sequence"/>
</dbReference>
<gene>
    <name evidence="1" type="ORF">EV676_10669</name>
</gene>
<sequence length="57" mass="6407">MAERARPQRVFLAHYTLSNGTRGVLHLVAPASFDAVDRALAIFGEQLRRLSVRPHTH</sequence>